<dbReference type="EMBL" id="JAEPRC010000962">
    <property type="protein sequence ID" value="KAG2190470.1"/>
    <property type="molecule type" value="Genomic_DNA"/>
</dbReference>
<organism evidence="7 8">
    <name type="scientific">Mucor plumbeus</name>
    <dbReference type="NCBI Taxonomy" id="97098"/>
    <lineage>
        <taxon>Eukaryota</taxon>
        <taxon>Fungi</taxon>
        <taxon>Fungi incertae sedis</taxon>
        <taxon>Mucoromycota</taxon>
        <taxon>Mucoromycotina</taxon>
        <taxon>Mucoromycetes</taxon>
        <taxon>Mucorales</taxon>
        <taxon>Mucorineae</taxon>
        <taxon>Mucoraceae</taxon>
        <taxon>Mucor</taxon>
    </lineage>
</organism>
<evidence type="ECO:0000313" key="8">
    <source>
        <dbReference type="Proteomes" id="UP000650833"/>
    </source>
</evidence>
<keyword evidence="3" id="KW-0862">Zinc</keyword>
<feature type="compositionally biased region" description="Basic residues" evidence="5">
    <location>
        <begin position="574"/>
        <end position="585"/>
    </location>
</feature>
<protein>
    <recommendedName>
        <fullName evidence="6">SP-RING-type domain-containing protein</fullName>
    </recommendedName>
</protein>
<dbReference type="GO" id="GO:0016925">
    <property type="term" value="P:protein sumoylation"/>
    <property type="evidence" value="ECO:0007669"/>
    <property type="project" value="TreeGrafter"/>
</dbReference>
<feature type="domain" description="SP-RING-type" evidence="6">
    <location>
        <begin position="424"/>
        <end position="508"/>
    </location>
</feature>
<dbReference type="InterPro" id="IPR013083">
    <property type="entry name" value="Znf_RING/FYVE/PHD"/>
</dbReference>
<evidence type="ECO:0000256" key="4">
    <source>
        <dbReference type="PROSITE-ProRule" id="PRU00452"/>
    </source>
</evidence>
<dbReference type="GO" id="GO:0000785">
    <property type="term" value="C:chromatin"/>
    <property type="evidence" value="ECO:0007669"/>
    <property type="project" value="TreeGrafter"/>
</dbReference>
<dbReference type="Gene3D" id="3.30.40.10">
    <property type="entry name" value="Zinc/RING finger domain, C3HC4 (zinc finger)"/>
    <property type="match status" value="1"/>
</dbReference>
<dbReference type="PANTHER" id="PTHR10782">
    <property type="entry name" value="ZINC FINGER MIZ DOMAIN-CONTAINING PROTEIN"/>
    <property type="match status" value="1"/>
</dbReference>
<proteinExistence type="predicted"/>
<evidence type="ECO:0000259" key="6">
    <source>
        <dbReference type="PROSITE" id="PS51044"/>
    </source>
</evidence>
<sequence>MNFTLFKKRKQRQKPNILTVEQSQELGHLAGNKLMKNIADQGLIPINLFRLRKRKLEAIYSYLFSHQLTHDKEPSIETMQTHQLAEYLLNTIYPGYPACKAKNLAYTDYRECREKELGQISPLAYDYVPTTEVYDRLDEIYRLDVNWQENYKSTPSADMSVPSIKKSLERIRIGHNDKSSDGIEYHLCFWNSTRTLIKPQCKSLRLNSEEIWTDNKERVVSEGFMHIDITENLKKCLARAPRKTGKSNLQSTDNSTALLGAPLSVLSSRSSSSTRTNADKMAVSIATTPTSVIGQPNPIENATTVTSGGYKFEPKQGPFEKIIKLEVELHDNEEYNISHISISAVAKKSTNELVCELYLQATTECISRSIRKSTFPLDTQQMIIHLLKQYHQAEEPEAKLKNAETIFMTCQSNTMLSMSTENSSEEEYEENELNETVSLIDFITGQRIQHPIKSLHCRHRTCFDAASFFNQHADIKLWHCPICLVHIKSFEELRIDYTTKEALNQHPDKDKLFVLGDTLLSESELFGEASLIMDDLNDRLIIEIDDEDDHNAEVDRSKRKSTNNQENSSENHPTQKRFRTLTHVM</sequence>
<evidence type="ECO:0000256" key="2">
    <source>
        <dbReference type="ARBA" id="ARBA00022771"/>
    </source>
</evidence>
<reference evidence="7" key="1">
    <citation type="submission" date="2020-12" db="EMBL/GenBank/DDBJ databases">
        <title>Metabolic potential, ecology and presence of endohyphal bacteria is reflected in genomic diversity of Mucoromycotina.</title>
        <authorList>
            <person name="Muszewska A."/>
            <person name="Okrasinska A."/>
            <person name="Steczkiewicz K."/>
            <person name="Drgas O."/>
            <person name="Orlowska M."/>
            <person name="Perlinska-Lenart U."/>
            <person name="Aleksandrzak-Piekarczyk T."/>
            <person name="Szatraj K."/>
            <person name="Zielenkiewicz U."/>
            <person name="Pilsyk S."/>
            <person name="Malc E."/>
            <person name="Mieczkowski P."/>
            <person name="Kruszewska J.S."/>
            <person name="Biernat P."/>
            <person name="Pawlowska J."/>
        </authorList>
    </citation>
    <scope>NUCLEOTIDE SEQUENCE</scope>
    <source>
        <strain evidence="7">CBS 226.32</strain>
    </source>
</reference>
<feature type="compositionally biased region" description="Polar residues" evidence="5">
    <location>
        <begin position="562"/>
        <end position="572"/>
    </location>
</feature>
<comment type="caution">
    <text evidence="7">The sequence shown here is derived from an EMBL/GenBank/DDBJ whole genome shotgun (WGS) entry which is preliminary data.</text>
</comment>
<keyword evidence="2 4" id="KW-0863">Zinc-finger</keyword>
<dbReference type="PROSITE" id="PS51044">
    <property type="entry name" value="ZF_SP_RING"/>
    <property type="match status" value="1"/>
</dbReference>
<evidence type="ECO:0000256" key="1">
    <source>
        <dbReference type="ARBA" id="ARBA00022723"/>
    </source>
</evidence>
<evidence type="ECO:0000256" key="3">
    <source>
        <dbReference type="ARBA" id="ARBA00022833"/>
    </source>
</evidence>
<gene>
    <name evidence="7" type="ORF">INT46_001554</name>
</gene>
<dbReference type="GO" id="GO:0061665">
    <property type="term" value="F:SUMO ligase activity"/>
    <property type="evidence" value="ECO:0007669"/>
    <property type="project" value="TreeGrafter"/>
</dbReference>
<evidence type="ECO:0000256" key="5">
    <source>
        <dbReference type="SAM" id="MobiDB-lite"/>
    </source>
</evidence>
<dbReference type="GO" id="GO:0008270">
    <property type="term" value="F:zinc ion binding"/>
    <property type="evidence" value="ECO:0007669"/>
    <property type="project" value="UniProtKB-KW"/>
</dbReference>
<name>A0A8H7QET7_9FUNG</name>
<keyword evidence="1" id="KW-0479">Metal-binding</keyword>
<accession>A0A8H7QET7</accession>
<dbReference type="PANTHER" id="PTHR10782:SF4">
    <property type="entry name" value="TONALLI, ISOFORM E"/>
    <property type="match status" value="1"/>
</dbReference>
<dbReference type="OrthoDB" id="28127at2759"/>
<evidence type="ECO:0000313" key="7">
    <source>
        <dbReference type="EMBL" id="KAG2190470.1"/>
    </source>
</evidence>
<feature type="region of interest" description="Disordered" evidence="5">
    <location>
        <begin position="551"/>
        <end position="585"/>
    </location>
</feature>
<dbReference type="AlphaFoldDB" id="A0A8H7QET7"/>
<dbReference type="Pfam" id="PF02891">
    <property type="entry name" value="zf-MIZ"/>
    <property type="match status" value="1"/>
</dbReference>
<dbReference type="Proteomes" id="UP000650833">
    <property type="component" value="Unassembled WGS sequence"/>
</dbReference>
<keyword evidence="8" id="KW-1185">Reference proteome</keyword>
<dbReference type="InterPro" id="IPR004181">
    <property type="entry name" value="Znf_MIZ"/>
</dbReference>